<dbReference type="KEGG" id="mpho:DA803_00970"/>
<feature type="chain" id="PRO_5016407663" description="Lipoprotein" evidence="1">
    <location>
        <begin position="26"/>
        <end position="815"/>
    </location>
</feature>
<dbReference type="EMBL" id="CP029295">
    <property type="protein sequence ID" value="AXE60663.1"/>
    <property type="molecule type" value="Genomic_DNA"/>
</dbReference>
<feature type="signal peptide" evidence="1">
    <location>
        <begin position="1"/>
        <end position="25"/>
    </location>
</feature>
<dbReference type="Proteomes" id="UP000252477">
    <property type="component" value="Chromosome"/>
</dbReference>
<dbReference type="NCBIfam" id="NF045850">
    <property type="entry name" value="ABC_Mplas_LP"/>
    <property type="match status" value="1"/>
</dbReference>
<keyword evidence="1" id="KW-0732">Signal</keyword>
<name>A0A2Z5IPM9_9BACT</name>
<reference evidence="2 3" key="1">
    <citation type="submission" date="2018-05" db="EMBL/GenBank/DDBJ databases">
        <title>Annotation of the Mycoplasma phocidae genome.</title>
        <authorList>
            <person name="Brown D.R."/>
            <person name="Kutish G.F."/>
            <person name="Frasca S.Jr."/>
        </authorList>
    </citation>
    <scope>NUCLEOTIDE SEQUENCE [LARGE SCALE GENOMIC DNA]</scope>
    <source>
        <strain evidence="2 3">105</strain>
    </source>
</reference>
<keyword evidence="3" id="KW-1185">Reference proteome</keyword>
<evidence type="ECO:0000256" key="1">
    <source>
        <dbReference type="SAM" id="SignalP"/>
    </source>
</evidence>
<dbReference type="OrthoDB" id="401341at2"/>
<dbReference type="RefSeq" id="WP_114190777.1">
    <property type="nucleotide sequence ID" value="NZ_CP029295.1"/>
</dbReference>
<dbReference type="AlphaFoldDB" id="A0A2Z5IPM9"/>
<evidence type="ECO:0000313" key="3">
    <source>
        <dbReference type="Proteomes" id="UP000252477"/>
    </source>
</evidence>
<organism evidence="2 3">
    <name type="scientific">[Mycoplasma] phocae</name>
    <dbReference type="NCBI Taxonomy" id="142651"/>
    <lineage>
        <taxon>Bacteria</taxon>
        <taxon>Bacillati</taxon>
        <taxon>Mycoplasmatota</taxon>
        <taxon>Mycoplasmoidales</taxon>
        <taxon>Metamycoplasmataceae</taxon>
        <taxon>Metamycoplasma</taxon>
    </lineage>
</organism>
<proteinExistence type="predicted"/>
<dbReference type="PROSITE" id="PS51257">
    <property type="entry name" value="PROKAR_LIPOPROTEIN"/>
    <property type="match status" value="1"/>
</dbReference>
<gene>
    <name evidence="2" type="ORF">DA803_00970</name>
</gene>
<sequence length="815" mass="95892">MKNIKKIFLKLVLPLTTLAPLVALSCEKNNFNQNKRVFIDYANYANDYNSLATFQPNSASDNIKKINLMTEAKLLRIKTKEQPQIDFRDSIVIKPTELNYQLEYAKSIQVKIGNENKLFTTDEIDEVSYDLEDKPKPNVFYPKKDKGNGFNLPYLFIPSSKENSINHSNFLASLNKSNGFSITIDSTRGFWVDYKGNYTAKTFISANDFKLNILKVALLDQEFRDKWLDNHKLVLTDEQKLLIKQNQSLFNNNFISYLNSYHIDLNKLLNFQSETLDFYTINDEQRDLSDFFKNIFLYTNYVDAMPYQYIQLKYGSVQNQIDWLFDYASNYQNRLYSSYYFISANESNEINLVRNKDYRPPENDLEKITIKYNSIPISTSTFGTQMYNAFSQNIVSSLNFNTLDVNQKQEILTQYTQYNISYSREIKKYQPHNKIINNLLPIAQEHYFNNTFSELYYGVKLNELNEQLSFDKITNSNALIFRSLINNLINQYGLIEKNDDIWLSQAPEDINILATSSGINYHFLRDALINISKPYVALENNNNQIQIVKNNYQFKNKDYANEINNHNISNKLRAHNYQIIQKHLNRIIEDYYQKNPNAEDIKFDIPIKAFAINANLRNIIEKISSIFSQINPHLKPNIVLIDNFDQYEEYFLKNKSIYKENDFTLLKANTQEFILSEILSENTNILFFISSLDNYQFNDQQIFKEMKKYLAFLKTNNLNFNAKTIKEFSSFFKKNKQQINNLTINYLEKLKLEDNINFINDINNTISYVISFENQIANETFDKIIYQKFIKKPIAFDGLDYFQDILVDPNNEKGI</sequence>
<evidence type="ECO:0000313" key="2">
    <source>
        <dbReference type="EMBL" id="AXE60663.1"/>
    </source>
</evidence>
<evidence type="ECO:0008006" key="4">
    <source>
        <dbReference type="Google" id="ProtNLM"/>
    </source>
</evidence>
<accession>A0A2Z5IPM9</accession>
<protein>
    <recommendedName>
        <fullName evidence="4">Lipoprotein</fullName>
    </recommendedName>
</protein>